<accession>A0A0F9I144</accession>
<dbReference type="PANTHER" id="PTHR38814:SF1">
    <property type="entry name" value="ENDONUCLEASE NUCS"/>
    <property type="match status" value="1"/>
</dbReference>
<dbReference type="CDD" id="cd22341">
    <property type="entry name" value="NucS-like"/>
    <property type="match status" value="1"/>
</dbReference>
<gene>
    <name evidence="3" type="ORF">LCGC14_1933430</name>
</gene>
<evidence type="ECO:0000313" key="3">
    <source>
        <dbReference type="EMBL" id="KKL87565.1"/>
    </source>
</evidence>
<proteinExistence type="predicted"/>
<dbReference type="EMBL" id="LAZR01020805">
    <property type="protein sequence ID" value="KKL87565.1"/>
    <property type="molecule type" value="Genomic_DNA"/>
</dbReference>
<dbReference type="AlphaFoldDB" id="A0A0F9I144"/>
<organism evidence="3">
    <name type="scientific">marine sediment metagenome</name>
    <dbReference type="NCBI Taxonomy" id="412755"/>
    <lineage>
        <taxon>unclassified sequences</taxon>
        <taxon>metagenomes</taxon>
        <taxon>ecological metagenomes</taxon>
    </lineage>
</organism>
<dbReference type="PANTHER" id="PTHR38814">
    <property type="entry name" value="ENDONUCLEASE NUCS"/>
    <property type="match status" value="1"/>
</dbReference>
<name>A0A0F9I144_9ZZZZ</name>
<dbReference type="GO" id="GO:0004519">
    <property type="term" value="F:endonuclease activity"/>
    <property type="evidence" value="ECO:0007669"/>
    <property type="project" value="InterPro"/>
</dbReference>
<keyword evidence="1" id="KW-0238">DNA-binding</keyword>
<dbReference type="GO" id="GO:0003677">
    <property type="term" value="F:DNA binding"/>
    <property type="evidence" value="ECO:0007669"/>
    <property type="project" value="UniProtKB-KW"/>
</dbReference>
<comment type="caution">
    <text evidence="3">The sequence shown here is derived from an EMBL/GenBank/DDBJ whole genome shotgun (WGS) entry which is preliminary data.</text>
</comment>
<reference evidence="3" key="1">
    <citation type="journal article" date="2015" name="Nature">
        <title>Complex archaea that bridge the gap between prokaryotes and eukaryotes.</title>
        <authorList>
            <person name="Spang A."/>
            <person name="Saw J.H."/>
            <person name="Jorgensen S.L."/>
            <person name="Zaremba-Niedzwiedzka K."/>
            <person name="Martijn J."/>
            <person name="Lind A.E."/>
            <person name="van Eijk R."/>
            <person name="Schleper C."/>
            <person name="Guy L."/>
            <person name="Ettema T.J."/>
        </authorList>
    </citation>
    <scope>NUCLEOTIDE SEQUENCE</scope>
</reference>
<evidence type="ECO:0000259" key="2">
    <source>
        <dbReference type="Pfam" id="PF01939"/>
    </source>
</evidence>
<sequence length="316" mass="36498">MRVIIFLENSYPNPGDFFFSKNEEYLEIGRLSMGTLNYLANHVFNIDEYSVNNIEFQISYKLTSSPVNKMLTPSLTAKTKHIFNFWTIGDELIKLGIGYWYPYFTLMNHNKKDISLNFIIPTFILDIINEIGDSLSEIENFQEKLVSYDNTQGTVRIVLNSEVSHDQIKDYVAENSDALEDGLRLVSKEYRTGEVGDIDILFQTEEDNFLIIEVKKNMARYEPVGQILGYINWVKENLVGDDEVVRGIIICADIHPQLRSAFNEANNPNIQVWKYEMQEEEFNFEKTLEIAGKLCPFCGKFCSPRARICPNCGDHF</sequence>
<evidence type="ECO:0000256" key="1">
    <source>
        <dbReference type="ARBA" id="ARBA00023125"/>
    </source>
</evidence>
<dbReference type="InterPro" id="IPR002793">
    <property type="entry name" value="Endonuclease_NucS"/>
</dbReference>
<protein>
    <recommendedName>
        <fullName evidence="2">Endonuclease NucS C-terminal domain-containing protein</fullName>
    </recommendedName>
</protein>
<dbReference type="Gene3D" id="3.40.1350.10">
    <property type="match status" value="1"/>
</dbReference>
<dbReference type="Pfam" id="PF01939">
    <property type="entry name" value="NucS_C"/>
    <property type="match status" value="1"/>
</dbReference>
<feature type="domain" description="Endonuclease NucS C-terminal" evidence="2">
    <location>
        <begin position="167"/>
        <end position="265"/>
    </location>
</feature>
<dbReference type="InterPro" id="IPR011856">
    <property type="entry name" value="tRNA_endonuc-like_dom_sf"/>
</dbReference>
<dbReference type="InterPro" id="IPR048301">
    <property type="entry name" value="NucS_C"/>
</dbReference>